<dbReference type="GO" id="GO:0016020">
    <property type="term" value="C:membrane"/>
    <property type="evidence" value="ECO:0007669"/>
    <property type="project" value="InterPro"/>
</dbReference>
<dbReference type="Pfam" id="PF01554">
    <property type="entry name" value="MatE"/>
    <property type="match status" value="2"/>
</dbReference>
<keyword evidence="3" id="KW-0472">Membrane</keyword>
<feature type="compositionally biased region" description="Basic and acidic residues" evidence="2">
    <location>
        <begin position="76"/>
        <end position="92"/>
    </location>
</feature>
<feature type="transmembrane region" description="Helical" evidence="3">
    <location>
        <begin position="660"/>
        <end position="679"/>
    </location>
</feature>
<feature type="transmembrane region" description="Helical" evidence="3">
    <location>
        <begin position="27"/>
        <end position="49"/>
    </location>
</feature>
<reference evidence="4" key="1">
    <citation type="submission" date="2021-01" db="EMBL/GenBank/DDBJ databases">
        <authorList>
            <person name="Corre E."/>
            <person name="Pelletier E."/>
            <person name="Niang G."/>
            <person name="Scheremetjew M."/>
            <person name="Finn R."/>
            <person name="Kale V."/>
            <person name="Holt S."/>
            <person name="Cochrane G."/>
            <person name="Meng A."/>
            <person name="Brown T."/>
            <person name="Cohen L."/>
        </authorList>
    </citation>
    <scope>NUCLEOTIDE SEQUENCE</scope>
    <source>
        <strain evidence="4">MM31A-1</strain>
    </source>
</reference>
<evidence type="ECO:0000313" key="4">
    <source>
        <dbReference type="EMBL" id="CAE0460324.1"/>
    </source>
</evidence>
<name>A0A7S3PZ61_9STRA</name>
<accession>A0A7S3PZ61</accession>
<evidence type="ECO:0000256" key="2">
    <source>
        <dbReference type="SAM" id="MobiDB-lite"/>
    </source>
</evidence>
<dbReference type="AlphaFoldDB" id="A0A7S3PZ61"/>
<sequence length="736" mass="80101">MVDNDLDDYYYNYGKPYVPITRETGPWILIAVGTYSISCILLLPVLVRIGRRRIEARLRNSGYDDGSSIDSNPADKTAEMDKTAEDGEHLMSKESSTLADGDAVRTGKAKIASGECIEVVHGDGIQTQTRRAKKLRPSRSEHSASHKSAYSAISSTGTSLGLGSMMGDMCYSSTRSRGKRSSNISREMAMADYMARLSNANYATSTVSGYSARLKKAPASEMSEQNIAKSVAEAETAAEAEKYHDEQVGEQFKMNLGGRGIAKYYRFLVSMATWDFETKEILKLAAPLIISSVTYEVFDAISTALVSLYLGTEALQAYIVSNLLIGLSDTFIDGVGYALNTVCSHAIGMDNHKLAGQYVQIGGVIYGIFAIPCMGVWWFVMGDCIRLFGMSEAVVEEGVRYTRIVIFHYLVSGIFEGYTVLLEINGQAVPGTIFDIIMSFADMASTWLLLALVDDVDLYWIGLSQFLVALFSLFLFTAISVYKGWLDPFLEGLTKTFALKNTAAVKALLNTAIPLSCSNLISYGEWEALTFFAAALGPKEVAAWGLFEAVWGLMEGASSGATEAGSIRLATHLGRGNVNSAKLCTWKCLFLSTSLGIFETSILFICGNDISTWFTDDKFLQDIMNGMLPVVGIGNILMVFGMVSWSLVGAQGRYKLATTINALVSFALTIPLAAIFCVGMKLTLDALVGAVVIGYSTVGLCLAYVLFVSDWEHISTTIRQLHAVEEESSSDEEEDE</sequence>
<comment type="similarity">
    <text evidence="1">Belongs to the multi antimicrobial extrusion (MATE) (TC 2.A.66.1) family.</text>
</comment>
<evidence type="ECO:0000256" key="1">
    <source>
        <dbReference type="ARBA" id="ARBA00010199"/>
    </source>
</evidence>
<feature type="region of interest" description="Disordered" evidence="2">
    <location>
        <begin position="61"/>
        <end position="103"/>
    </location>
</feature>
<feature type="transmembrane region" description="Helical" evidence="3">
    <location>
        <begin position="459"/>
        <end position="482"/>
    </location>
</feature>
<feature type="transmembrane region" description="Helical" evidence="3">
    <location>
        <begin position="433"/>
        <end position="453"/>
    </location>
</feature>
<evidence type="ECO:0000256" key="3">
    <source>
        <dbReference type="SAM" id="Phobius"/>
    </source>
</evidence>
<dbReference type="GO" id="GO:0042910">
    <property type="term" value="F:xenobiotic transmembrane transporter activity"/>
    <property type="evidence" value="ECO:0007669"/>
    <property type="project" value="InterPro"/>
</dbReference>
<dbReference type="GO" id="GO:0015297">
    <property type="term" value="F:antiporter activity"/>
    <property type="evidence" value="ECO:0007669"/>
    <property type="project" value="InterPro"/>
</dbReference>
<dbReference type="EMBL" id="HBIO01006978">
    <property type="protein sequence ID" value="CAE0460324.1"/>
    <property type="molecule type" value="Transcribed_RNA"/>
</dbReference>
<feature type="transmembrane region" description="Helical" evidence="3">
    <location>
        <begin position="686"/>
        <end position="707"/>
    </location>
</feature>
<feature type="transmembrane region" description="Helical" evidence="3">
    <location>
        <begin position="400"/>
        <end position="421"/>
    </location>
</feature>
<organism evidence="4">
    <name type="scientific">Chaetoceros debilis</name>
    <dbReference type="NCBI Taxonomy" id="122233"/>
    <lineage>
        <taxon>Eukaryota</taxon>
        <taxon>Sar</taxon>
        <taxon>Stramenopiles</taxon>
        <taxon>Ochrophyta</taxon>
        <taxon>Bacillariophyta</taxon>
        <taxon>Coscinodiscophyceae</taxon>
        <taxon>Chaetocerotophycidae</taxon>
        <taxon>Chaetocerotales</taxon>
        <taxon>Chaetocerotaceae</taxon>
        <taxon>Chaetoceros</taxon>
    </lineage>
</organism>
<feature type="transmembrane region" description="Helical" evidence="3">
    <location>
        <begin position="627"/>
        <end position="648"/>
    </location>
</feature>
<feature type="transmembrane region" description="Helical" evidence="3">
    <location>
        <begin position="358"/>
        <end position="380"/>
    </location>
</feature>
<feature type="region of interest" description="Disordered" evidence="2">
    <location>
        <begin position="122"/>
        <end position="152"/>
    </location>
</feature>
<dbReference type="PANTHER" id="PTHR11206">
    <property type="entry name" value="MULTIDRUG RESISTANCE PROTEIN"/>
    <property type="match status" value="1"/>
</dbReference>
<keyword evidence="3" id="KW-1133">Transmembrane helix</keyword>
<proteinExistence type="inferred from homology"/>
<gene>
    <name evidence="4" type="ORF">CDEB00056_LOCUS5165</name>
</gene>
<dbReference type="InterPro" id="IPR002528">
    <property type="entry name" value="MATE_fam"/>
</dbReference>
<protein>
    <submittedName>
        <fullName evidence="4">Uncharacterized protein</fullName>
    </submittedName>
</protein>
<keyword evidence="3" id="KW-0812">Transmembrane</keyword>